<dbReference type="STRING" id="1220924.W2RRP9"/>
<dbReference type="GeneID" id="19972704"/>
<proteinExistence type="predicted"/>
<dbReference type="HOGENOM" id="CLU_007003_1_0_1"/>
<reference evidence="1 2" key="1">
    <citation type="submission" date="2013-03" db="EMBL/GenBank/DDBJ databases">
        <title>The Genome Sequence of Phialophora europaea CBS 101466.</title>
        <authorList>
            <consortium name="The Broad Institute Genomics Platform"/>
            <person name="Cuomo C."/>
            <person name="de Hoog S."/>
            <person name="Gorbushina A."/>
            <person name="Walker B."/>
            <person name="Young S.K."/>
            <person name="Zeng Q."/>
            <person name="Gargeya S."/>
            <person name="Fitzgerald M."/>
            <person name="Haas B."/>
            <person name="Abouelleil A."/>
            <person name="Allen A.W."/>
            <person name="Alvarado L."/>
            <person name="Arachchi H.M."/>
            <person name="Berlin A.M."/>
            <person name="Chapman S.B."/>
            <person name="Gainer-Dewar J."/>
            <person name="Goldberg J."/>
            <person name="Griggs A."/>
            <person name="Gujja S."/>
            <person name="Hansen M."/>
            <person name="Howarth C."/>
            <person name="Imamovic A."/>
            <person name="Ireland A."/>
            <person name="Larimer J."/>
            <person name="McCowan C."/>
            <person name="Murphy C."/>
            <person name="Pearson M."/>
            <person name="Poon T.W."/>
            <person name="Priest M."/>
            <person name="Roberts A."/>
            <person name="Saif S."/>
            <person name="Shea T."/>
            <person name="Sisk P."/>
            <person name="Sykes S."/>
            <person name="Wortman J."/>
            <person name="Nusbaum C."/>
            <person name="Birren B."/>
        </authorList>
    </citation>
    <scope>NUCLEOTIDE SEQUENCE [LARGE SCALE GENOMIC DNA]</scope>
    <source>
        <strain evidence="1 2">CBS 101466</strain>
    </source>
</reference>
<accession>W2RRP9</accession>
<evidence type="ECO:0000313" key="2">
    <source>
        <dbReference type="Proteomes" id="UP000030752"/>
    </source>
</evidence>
<dbReference type="Proteomes" id="UP000030752">
    <property type="component" value="Unassembled WGS sequence"/>
</dbReference>
<dbReference type="VEuPathDB" id="FungiDB:HMPREF1541_05365"/>
<keyword evidence="2" id="KW-1185">Reference proteome</keyword>
<name>W2RRP9_CYPE1</name>
<dbReference type="CDD" id="cd12148">
    <property type="entry name" value="fungal_TF_MHR"/>
    <property type="match status" value="1"/>
</dbReference>
<dbReference type="InParanoid" id="W2RRP9"/>
<dbReference type="InterPro" id="IPR053187">
    <property type="entry name" value="Notoamide_regulator"/>
</dbReference>
<dbReference type="eggNOG" id="ENOG502SJUN">
    <property type="taxonomic scope" value="Eukaryota"/>
</dbReference>
<dbReference type="RefSeq" id="XP_008717927.1">
    <property type="nucleotide sequence ID" value="XM_008719705.1"/>
</dbReference>
<protein>
    <recommendedName>
        <fullName evidence="3">Transcription factor domain-containing protein</fullName>
    </recommendedName>
</protein>
<dbReference type="OrthoDB" id="426882at2759"/>
<dbReference type="PANTHER" id="PTHR47256:SF1">
    <property type="entry name" value="ZN(II)2CYS6 TRANSCRIPTION FACTOR (EUROFUNG)"/>
    <property type="match status" value="1"/>
</dbReference>
<evidence type="ECO:0000313" key="1">
    <source>
        <dbReference type="EMBL" id="ETN39142.1"/>
    </source>
</evidence>
<sequence>MVRTPESESPKCDNCVRLGTDCHHTTPWQGLSSELKRKLDDMRLSHPTYQDLFNLLQVATDQDGLDILRSIKSGTSAEDICNHYQHANLQSQLALVPETRLRFEFPYLSTMPESLLVGDSPYLHSLLYEIAPVYHPPTSVAPSPQLDSASLSSRFQFSNCSARTEEDRSLYLKPFHAARVIEPWLSDVDLSSWTTICNDNMLMRDLLRVFLRCEYQFSAAFRKDLFLEDMATRRDDFCSSLLVNAVLGYACVCYPKFSNCAEYWNPSTLGHRFIAEAKRIWEQEASQARITTIQAGIILTVFHNLCGLDEIGKAYRIQAIALAHKLHLFDASFSHGSKRLQNGRAFTAWALFNWETLTAFSFMLSPLLTKPPDWPLPDPSEDAQWYGEIWLKYPLSDRLSPSNFAHLLRARCLFRIIMNDFCHAAFSKGSRVTLAGAHGFRERLRCWYDELPGPLRPETIVLPGHLQLHIYYQHLMLTIFEPLLDAKDVGELDPKRIVADAKRDLETLVRLYYLRHGFEAMDLFIVIPLMLIGYSYIAAIDSNQVPHRELEASRSTLILVAQGLYSQRHNHYLAEALFRVLRGRMRPREAALLRDTMSFDEAEADLRQDMAQAVKSHWPVAVVRKIDELDEHILTNLVENYAHLNIEEMG</sequence>
<organism evidence="1 2">
    <name type="scientific">Cyphellophora europaea (strain CBS 101466)</name>
    <name type="common">Phialophora europaea</name>
    <dbReference type="NCBI Taxonomy" id="1220924"/>
    <lineage>
        <taxon>Eukaryota</taxon>
        <taxon>Fungi</taxon>
        <taxon>Dikarya</taxon>
        <taxon>Ascomycota</taxon>
        <taxon>Pezizomycotina</taxon>
        <taxon>Eurotiomycetes</taxon>
        <taxon>Chaetothyriomycetidae</taxon>
        <taxon>Chaetothyriales</taxon>
        <taxon>Cyphellophoraceae</taxon>
        <taxon>Cyphellophora</taxon>
    </lineage>
</organism>
<dbReference type="PANTHER" id="PTHR47256">
    <property type="entry name" value="ZN(II)2CYS6 TRANSCRIPTION FACTOR (EUROFUNG)-RELATED"/>
    <property type="match status" value="1"/>
</dbReference>
<gene>
    <name evidence="1" type="ORF">HMPREF1541_05365</name>
</gene>
<dbReference type="EMBL" id="KB822721">
    <property type="protein sequence ID" value="ETN39142.1"/>
    <property type="molecule type" value="Genomic_DNA"/>
</dbReference>
<dbReference type="AlphaFoldDB" id="W2RRP9"/>
<evidence type="ECO:0008006" key="3">
    <source>
        <dbReference type="Google" id="ProtNLM"/>
    </source>
</evidence>